<dbReference type="EMBL" id="SJSN01000010">
    <property type="protein sequence ID" value="TCD07664.1"/>
    <property type="molecule type" value="Genomic_DNA"/>
</dbReference>
<organism evidence="1 2">
    <name type="scientific">Pedobacter frigidisoli</name>
    <dbReference type="NCBI Taxonomy" id="2530455"/>
    <lineage>
        <taxon>Bacteria</taxon>
        <taxon>Pseudomonadati</taxon>
        <taxon>Bacteroidota</taxon>
        <taxon>Sphingobacteriia</taxon>
        <taxon>Sphingobacteriales</taxon>
        <taxon>Sphingobacteriaceae</taxon>
        <taxon>Pedobacter</taxon>
    </lineage>
</organism>
<dbReference type="OrthoDB" id="886726at2"/>
<gene>
    <name evidence="1" type="ORF">EZ449_14100</name>
</gene>
<comment type="caution">
    <text evidence="1">The sequence shown here is derived from an EMBL/GenBank/DDBJ whole genome shotgun (WGS) entry which is preliminary data.</text>
</comment>
<evidence type="ECO:0000313" key="2">
    <source>
        <dbReference type="Proteomes" id="UP000291485"/>
    </source>
</evidence>
<reference evidence="1 2" key="1">
    <citation type="submission" date="2019-02" db="EMBL/GenBank/DDBJ databases">
        <title>Pedobacter sp. RP-3-11 sp. nov., isolated from Arctic soil.</title>
        <authorList>
            <person name="Dahal R.H."/>
        </authorList>
    </citation>
    <scope>NUCLEOTIDE SEQUENCE [LARGE SCALE GENOMIC DNA]</scope>
    <source>
        <strain evidence="1 2">RP-3-11</strain>
    </source>
</reference>
<evidence type="ECO:0008006" key="3">
    <source>
        <dbReference type="Google" id="ProtNLM"/>
    </source>
</evidence>
<evidence type="ECO:0000313" key="1">
    <source>
        <dbReference type="EMBL" id="TCD07664.1"/>
    </source>
</evidence>
<name>A0A4R0P3D2_9SPHI</name>
<sequence length="96" mass="11327">MMEMEENEITKIAYNCRKATFLIEKKQISTITLREKLELKIHLAGCSVCMLYEKQSRLINNMVKDLFSSPDSREIRLDESFKKELQAQIEKKLNNN</sequence>
<dbReference type="AlphaFoldDB" id="A0A4R0P3D2"/>
<keyword evidence="2" id="KW-1185">Reference proteome</keyword>
<protein>
    <recommendedName>
        <fullName evidence="3">Zinc-finger</fullName>
    </recommendedName>
</protein>
<proteinExistence type="predicted"/>
<accession>A0A4R0P3D2</accession>
<dbReference type="Proteomes" id="UP000291485">
    <property type="component" value="Unassembled WGS sequence"/>
</dbReference>